<feature type="transmembrane region" description="Helical" evidence="10">
    <location>
        <begin position="244"/>
        <end position="265"/>
    </location>
</feature>
<comment type="subunit">
    <text evidence="10">Component of the Sec protein translocase complex. Heterotrimer consisting of SecY, SecE and SecG subunits. The heterotrimers can form oligomers, although 1 heterotrimer is thought to be able to translocate proteins. Interacts with the ribosome. Interacts with SecDF, and other proteins may be involved. Interacts with SecA.</text>
</comment>
<accession>A0A5C6FUG6</accession>
<dbReference type="InterPro" id="IPR026593">
    <property type="entry name" value="SecY"/>
</dbReference>
<feature type="transmembrane region" description="Helical" evidence="10">
    <location>
        <begin position="318"/>
        <end position="338"/>
    </location>
</feature>
<feature type="transmembrane region" description="Helical" evidence="10">
    <location>
        <begin position="419"/>
        <end position="441"/>
    </location>
</feature>
<evidence type="ECO:0000313" key="14">
    <source>
        <dbReference type="EMBL" id="TWU65991.1"/>
    </source>
</evidence>
<comment type="caution">
    <text evidence="14">The sequence shown here is derived from an EMBL/GenBank/DDBJ whole genome shotgun (WGS) entry which is preliminary data.</text>
</comment>
<gene>
    <name evidence="10 14" type="primary">secY</name>
    <name evidence="14" type="ORF">V7x_15470</name>
</gene>
<keyword evidence="4 10" id="KW-0812">Transmembrane</keyword>
<keyword evidence="8 10" id="KW-0472">Membrane</keyword>
<organism evidence="14 15">
    <name type="scientific">Crateriforma conspicua</name>
    <dbReference type="NCBI Taxonomy" id="2527996"/>
    <lineage>
        <taxon>Bacteria</taxon>
        <taxon>Pseudomonadati</taxon>
        <taxon>Planctomycetota</taxon>
        <taxon>Planctomycetia</taxon>
        <taxon>Planctomycetales</taxon>
        <taxon>Planctomycetaceae</taxon>
        <taxon>Crateriforma</taxon>
    </lineage>
</organism>
<feature type="transmembrane region" description="Helical" evidence="10">
    <location>
        <begin position="370"/>
        <end position="396"/>
    </location>
</feature>
<evidence type="ECO:0000256" key="3">
    <source>
        <dbReference type="ARBA" id="ARBA00022448"/>
    </source>
</evidence>
<evidence type="ECO:0000256" key="1">
    <source>
        <dbReference type="ARBA" id="ARBA00004141"/>
    </source>
</evidence>
<dbReference type="PROSITE" id="PS00756">
    <property type="entry name" value="SECY_2"/>
    <property type="match status" value="1"/>
</dbReference>
<evidence type="ECO:0000256" key="13">
    <source>
        <dbReference type="RuleBase" id="RU004349"/>
    </source>
</evidence>
<dbReference type="GO" id="GO:0043952">
    <property type="term" value="P:protein transport by the Sec complex"/>
    <property type="evidence" value="ECO:0007669"/>
    <property type="project" value="UniProtKB-UniRule"/>
</dbReference>
<dbReference type="InterPro" id="IPR002208">
    <property type="entry name" value="SecY/SEC61-alpha"/>
</dbReference>
<dbReference type="GO" id="GO:0005886">
    <property type="term" value="C:plasma membrane"/>
    <property type="evidence" value="ECO:0007669"/>
    <property type="project" value="UniProtKB-SubCell"/>
</dbReference>
<keyword evidence="3 10" id="KW-0813">Transport</keyword>
<keyword evidence="6 10" id="KW-1133">Transmembrane helix</keyword>
<feature type="transmembrane region" description="Helical" evidence="10">
    <location>
        <begin position="199"/>
        <end position="216"/>
    </location>
</feature>
<comment type="subcellular location">
    <subcellularLocation>
        <location evidence="10">Cell membrane</location>
        <topology evidence="10">Multi-pass membrane protein</topology>
    </subcellularLocation>
    <subcellularLocation>
        <location evidence="1 12">Membrane</location>
        <topology evidence="1 12">Multi-pass membrane protein</topology>
    </subcellularLocation>
</comment>
<dbReference type="PANTHER" id="PTHR10906">
    <property type="entry name" value="SECY/SEC61-ALPHA FAMILY MEMBER"/>
    <property type="match status" value="1"/>
</dbReference>
<feature type="transmembrane region" description="Helical" evidence="10">
    <location>
        <begin position="155"/>
        <end position="179"/>
    </location>
</feature>
<dbReference type="HAMAP" id="MF_01465">
    <property type="entry name" value="SecY"/>
    <property type="match status" value="1"/>
</dbReference>
<evidence type="ECO:0000256" key="10">
    <source>
        <dbReference type="HAMAP-Rule" id="MF_01465"/>
    </source>
</evidence>
<dbReference type="GO" id="GO:0065002">
    <property type="term" value="P:intracellular protein transmembrane transport"/>
    <property type="evidence" value="ECO:0007669"/>
    <property type="project" value="UniProtKB-UniRule"/>
</dbReference>
<dbReference type="PRINTS" id="PR00303">
    <property type="entry name" value="SECYTRNLCASE"/>
</dbReference>
<comment type="similarity">
    <text evidence="2 10 13">Belongs to the SecY/SEC61-alpha family.</text>
</comment>
<dbReference type="InterPro" id="IPR023201">
    <property type="entry name" value="SecY_dom_sf"/>
</dbReference>
<comment type="function">
    <text evidence="10 11">The central subunit of the protein translocation channel SecYEG. Consists of two halves formed by TMs 1-5 and 6-10. These two domains form a lateral gate at the front which open onto the bilayer between TMs 2 and 7, and are clamped together by SecE at the back. The channel is closed by both a pore ring composed of hydrophobic SecY resides and a short helix (helix 2A) on the extracellular side of the membrane which forms a plug. The plug probably moves laterally to allow the channel to open. The ring and the pore may move independently.</text>
</comment>
<evidence type="ECO:0000256" key="12">
    <source>
        <dbReference type="RuleBase" id="RU003484"/>
    </source>
</evidence>
<dbReference type="InterPro" id="IPR030659">
    <property type="entry name" value="SecY_CS"/>
</dbReference>
<keyword evidence="10" id="KW-1003">Cell membrane</keyword>
<dbReference type="AlphaFoldDB" id="A0A5C6FUG6"/>
<dbReference type="SUPFAM" id="SSF103491">
    <property type="entry name" value="Preprotein translocase SecY subunit"/>
    <property type="match status" value="1"/>
</dbReference>
<evidence type="ECO:0000256" key="11">
    <source>
        <dbReference type="RuleBase" id="RU000537"/>
    </source>
</evidence>
<evidence type="ECO:0000256" key="4">
    <source>
        <dbReference type="ARBA" id="ARBA00022692"/>
    </source>
</evidence>
<evidence type="ECO:0000313" key="15">
    <source>
        <dbReference type="Proteomes" id="UP000316476"/>
    </source>
</evidence>
<evidence type="ECO:0000256" key="2">
    <source>
        <dbReference type="ARBA" id="ARBA00005751"/>
    </source>
</evidence>
<dbReference type="Gene3D" id="1.10.3370.10">
    <property type="entry name" value="SecY subunit domain"/>
    <property type="match status" value="1"/>
</dbReference>
<name>A0A5C6FUG6_9PLAN</name>
<feature type="transmembrane region" description="Helical" evidence="10">
    <location>
        <begin position="105"/>
        <end position="123"/>
    </location>
</feature>
<proteinExistence type="inferred from homology"/>
<dbReference type="FunFam" id="1.10.3370.10:FF:000001">
    <property type="entry name" value="Preprotein translocase subunit SecY"/>
    <property type="match status" value="1"/>
</dbReference>
<protein>
    <recommendedName>
        <fullName evidence="9 10">Protein translocase subunit SecY</fullName>
    </recommendedName>
</protein>
<evidence type="ECO:0000256" key="5">
    <source>
        <dbReference type="ARBA" id="ARBA00022927"/>
    </source>
</evidence>
<feature type="transmembrane region" description="Helical" evidence="10">
    <location>
        <begin position="503"/>
        <end position="525"/>
    </location>
</feature>
<feature type="transmembrane region" description="Helical" evidence="10">
    <location>
        <begin position="473"/>
        <end position="497"/>
    </location>
</feature>
<sequence>MGRIVAVAGVPVRSAGPCSEAGMTASSIPCDGKELAERFGEICLTAGFVVFSAVAEGKFPTVQPRGRTGKSLIFVFSARHPRCPFWHMFEKLRIVFTIPELRKKVLLTIGLLAVYRIGFHIPLPMVATNLGESSGGAADFFERVSMFAASDLRQATIFGLGIMPYISASIIFQLLGSVYKPLEELKKEGEAGRKKLNEYTRYLTVAICLVQSYMYLKFMLMAGGPGGFGNINPNFLNAEGTGLFWGWQIVAVLVMTCGTVFLMWLGEQIDEYGIGNGISLLIMAGILAQMPKALYELIRNMKPQLTGLSRGQVGIETLILLVLLFVCVVFGVVFITLGQRKIPTQSAKFTRGRRVYGGTRQFLPLRINQAGVMPIIFASSLLMIPGVFFGFMAGLFETDSSLFRWLNMIGLSMQDQSSYFFNLLYVALIFFFCYFWTAITFNPKEMSDNLKESGTFIPGYRPGKRTTDYLEKVMVRITYVGAAFLGLIAIVPTIVYGSLGVPYSIAGFYGGTGLLIAVSVAFDLVQKIDSHLVMRNYRGLLEGAGGGTSPVV</sequence>
<dbReference type="NCBIfam" id="TIGR00967">
    <property type="entry name" value="3a0501s007"/>
    <property type="match status" value="1"/>
</dbReference>
<evidence type="ECO:0000256" key="6">
    <source>
        <dbReference type="ARBA" id="ARBA00022989"/>
    </source>
</evidence>
<keyword evidence="7 10" id="KW-0811">Translocation</keyword>
<dbReference type="GO" id="GO:0006605">
    <property type="term" value="P:protein targeting"/>
    <property type="evidence" value="ECO:0007669"/>
    <property type="project" value="UniProtKB-UniRule"/>
</dbReference>
<reference evidence="14 15" key="1">
    <citation type="submission" date="2019-02" db="EMBL/GenBank/DDBJ databases">
        <title>Deep-cultivation of Planctomycetes and their phenomic and genomic characterization uncovers novel biology.</title>
        <authorList>
            <person name="Wiegand S."/>
            <person name="Jogler M."/>
            <person name="Boedeker C."/>
            <person name="Pinto D."/>
            <person name="Vollmers J."/>
            <person name="Rivas-Marin E."/>
            <person name="Kohn T."/>
            <person name="Peeters S.H."/>
            <person name="Heuer A."/>
            <person name="Rast P."/>
            <person name="Oberbeckmann S."/>
            <person name="Bunk B."/>
            <person name="Jeske O."/>
            <person name="Meyerdierks A."/>
            <person name="Storesund J.E."/>
            <person name="Kallscheuer N."/>
            <person name="Luecker S."/>
            <person name="Lage O.M."/>
            <person name="Pohl T."/>
            <person name="Merkel B.J."/>
            <person name="Hornburger P."/>
            <person name="Mueller R.-W."/>
            <person name="Bruemmer F."/>
            <person name="Labrenz M."/>
            <person name="Spormann A.M."/>
            <person name="Op Den Camp H."/>
            <person name="Overmann J."/>
            <person name="Amann R."/>
            <person name="Jetten M.S.M."/>
            <person name="Mascher T."/>
            <person name="Medema M.H."/>
            <person name="Devos D.P."/>
            <person name="Kaster A.-K."/>
            <person name="Ovreas L."/>
            <person name="Rohde M."/>
            <person name="Galperin M.Y."/>
            <person name="Jogler C."/>
        </authorList>
    </citation>
    <scope>NUCLEOTIDE SEQUENCE [LARGE SCALE GENOMIC DNA]</scope>
    <source>
        <strain evidence="14 15">V7</strain>
    </source>
</reference>
<evidence type="ECO:0000256" key="7">
    <source>
        <dbReference type="ARBA" id="ARBA00023010"/>
    </source>
</evidence>
<dbReference type="EMBL" id="SJPZ01000001">
    <property type="protein sequence ID" value="TWU65991.1"/>
    <property type="molecule type" value="Genomic_DNA"/>
</dbReference>
<feature type="transmembrane region" description="Helical" evidence="10">
    <location>
        <begin position="277"/>
        <end position="298"/>
    </location>
</feature>
<evidence type="ECO:0000256" key="8">
    <source>
        <dbReference type="ARBA" id="ARBA00023136"/>
    </source>
</evidence>
<dbReference type="Pfam" id="PF00344">
    <property type="entry name" value="SecY"/>
    <property type="match status" value="1"/>
</dbReference>
<dbReference type="Proteomes" id="UP000316476">
    <property type="component" value="Unassembled WGS sequence"/>
</dbReference>
<dbReference type="PROSITE" id="PS00755">
    <property type="entry name" value="SECY_1"/>
    <property type="match status" value="1"/>
</dbReference>
<evidence type="ECO:0000256" key="9">
    <source>
        <dbReference type="ARBA" id="ARBA00039733"/>
    </source>
</evidence>
<keyword evidence="5 10" id="KW-0653">Protein transport</keyword>